<evidence type="ECO:0000313" key="2">
    <source>
        <dbReference type="EMBL" id="KAF5195759.1"/>
    </source>
</evidence>
<gene>
    <name evidence="2" type="ORF">FRX31_014654</name>
</gene>
<proteinExistence type="predicted"/>
<dbReference type="OrthoDB" id="1582237at2759"/>
<dbReference type="EMBL" id="JABWDY010016872">
    <property type="protein sequence ID" value="KAF5195759.1"/>
    <property type="molecule type" value="Genomic_DNA"/>
</dbReference>
<dbReference type="Pfam" id="PF23247">
    <property type="entry name" value="LRR_RPS2"/>
    <property type="match status" value="1"/>
</dbReference>
<dbReference type="Proteomes" id="UP000554482">
    <property type="component" value="Unassembled WGS sequence"/>
</dbReference>
<dbReference type="InterPro" id="IPR032675">
    <property type="entry name" value="LRR_dom_sf"/>
</dbReference>
<evidence type="ECO:0000259" key="1">
    <source>
        <dbReference type="Pfam" id="PF23247"/>
    </source>
</evidence>
<protein>
    <submittedName>
        <fullName evidence="2">Disease resistance protein rps5</fullName>
    </submittedName>
</protein>
<evidence type="ECO:0000313" key="3">
    <source>
        <dbReference type="Proteomes" id="UP000554482"/>
    </source>
</evidence>
<dbReference type="PANTHER" id="PTHR33463">
    <property type="entry name" value="NB-ARC DOMAIN-CONTAINING PROTEIN-RELATED"/>
    <property type="match status" value="1"/>
</dbReference>
<dbReference type="SUPFAM" id="SSF52058">
    <property type="entry name" value="L domain-like"/>
    <property type="match status" value="1"/>
</dbReference>
<sequence>MWLVNLPKLVISWDVWNLQCAHFRKLHSVCLAECDAMVEITWLLLVPNLQSLYIVNCGGLEEIISSSEEFGVAYDENTFSKLKTLALLDLPNLQSICSMNALPFQSLETIHVRRCPKLRRLPLDSNSAKNTLKKTQGDEEWWDGLEWENETIKARFIQMYEC</sequence>
<accession>A0A7J6WED1</accession>
<dbReference type="Gene3D" id="3.80.10.10">
    <property type="entry name" value="Ribonuclease Inhibitor"/>
    <property type="match status" value="1"/>
</dbReference>
<dbReference type="AlphaFoldDB" id="A0A7J6WED1"/>
<dbReference type="InterPro" id="IPR050905">
    <property type="entry name" value="Plant_NBS-LRR"/>
</dbReference>
<reference evidence="2 3" key="1">
    <citation type="submission" date="2020-06" db="EMBL/GenBank/DDBJ databases">
        <title>Transcriptomic and genomic resources for Thalictrum thalictroides and T. hernandezii: Facilitating candidate gene discovery in an emerging model plant lineage.</title>
        <authorList>
            <person name="Arias T."/>
            <person name="Riano-Pachon D.M."/>
            <person name="Di Stilio V.S."/>
        </authorList>
    </citation>
    <scope>NUCLEOTIDE SEQUENCE [LARGE SCALE GENOMIC DNA]</scope>
    <source>
        <strain evidence="3">cv. WT478/WT964</strain>
        <tissue evidence="2">Leaves</tissue>
    </source>
</reference>
<comment type="caution">
    <text evidence="2">The sequence shown here is derived from an EMBL/GenBank/DDBJ whole genome shotgun (WGS) entry which is preliminary data.</text>
</comment>
<dbReference type="PANTHER" id="PTHR33463:SF209">
    <property type="entry name" value="DISEASE RESISTANCE PROTEIN RPS2-LIKE"/>
    <property type="match status" value="1"/>
</dbReference>
<organism evidence="2 3">
    <name type="scientific">Thalictrum thalictroides</name>
    <name type="common">Rue-anemone</name>
    <name type="synonym">Anemone thalictroides</name>
    <dbReference type="NCBI Taxonomy" id="46969"/>
    <lineage>
        <taxon>Eukaryota</taxon>
        <taxon>Viridiplantae</taxon>
        <taxon>Streptophyta</taxon>
        <taxon>Embryophyta</taxon>
        <taxon>Tracheophyta</taxon>
        <taxon>Spermatophyta</taxon>
        <taxon>Magnoliopsida</taxon>
        <taxon>Ranunculales</taxon>
        <taxon>Ranunculaceae</taxon>
        <taxon>Thalictroideae</taxon>
        <taxon>Thalictrum</taxon>
    </lineage>
</organism>
<name>A0A7J6WED1_THATH</name>
<dbReference type="InterPro" id="IPR057135">
    <property type="entry name" value="At4g27190-like_LRR"/>
</dbReference>
<feature type="domain" description="Disease resistance protein At4g27190-like leucine-rich repeats" evidence="1">
    <location>
        <begin position="21"/>
        <end position="121"/>
    </location>
</feature>
<keyword evidence="3" id="KW-1185">Reference proteome</keyword>